<sequence length="393" mass="42631">MKETIWILLLLEATSGHATNVVRETKLGKVRGKLVRVDATMVEEYKGIPFAEPPIGDLRFKEPVPKKSWEGSWDATNGGTTCHQAPRRNGTTDSAELTEDCLHLNIWAPADAAKSPVLVWIHGGGFAYGGSSLDYYDGQLLAASTRVLVVSMNYRVGILGFLNANSPEAQGNQGLLDQNLALKWIQEHIDVFGGDPAMVTVIGQSAGAMSIHAHILSPLSKGLFKRAVMLSGSHNNLDFVDSIHGSVIKGDNVAKLLGSLDEIVTFLVLTSAEEIELPRSRLASLLGLTSFPHFSLPPHIPQSARQGESSGAGKRGRKTKRVSCLSVSVRSVCVMLTTFVLATSVIRKHNSRREAIPQNRMPSNGIGDIGRLEAKVPRYLRHVLCREAFSENA</sequence>
<organism evidence="1 2">
    <name type="scientific">Ixodes persulcatus</name>
    <name type="common">Taiga tick</name>
    <dbReference type="NCBI Taxonomy" id="34615"/>
    <lineage>
        <taxon>Eukaryota</taxon>
        <taxon>Metazoa</taxon>
        <taxon>Ecdysozoa</taxon>
        <taxon>Arthropoda</taxon>
        <taxon>Chelicerata</taxon>
        <taxon>Arachnida</taxon>
        <taxon>Acari</taxon>
        <taxon>Parasitiformes</taxon>
        <taxon>Ixodida</taxon>
        <taxon>Ixodoidea</taxon>
        <taxon>Ixodidae</taxon>
        <taxon>Ixodinae</taxon>
        <taxon>Ixodes</taxon>
    </lineage>
</organism>
<name>A0AC60QAC1_IXOPE</name>
<evidence type="ECO:0000313" key="1">
    <source>
        <dbReference type="EMBL" id="KAG0430055.1"/>
    </source>
</evidence>
<gene>
    <name evidence="1" type="ORF">HPB47_023052</name>
</gene>
<keyword evidence="2" id="KW-1185">Reference proteome</keyword>
<reference evidence="1 2" key="1">
    <citation type="journal article" date="2020" name="Cell">
        <title>Large-Scale Comparative Analyses of Tick Genomes Elucidate Their Genetic Diversity and Vector Capacities.</title>
        <authorList>
            <consortium name="Tick Genome and Microbiome Consortium (TIGMIC)"/>
            <person name="Jia N."/>
            <person name="Wang J."/>
            <person name="Shi W."/>
            <person name="Du L."/>
            <person name="Sun Y."/>
            <person name="Zhan W."/>
            <person name="Jiang J.F."/>
            <person name="Wang Q."/>
            <person name="Zhang B."/>
            <person name="Ji P."/>
            <person name="Bell-Sakyi L."/>
            <person name="Cui X.M."/>
            <person name="Yuan T.T."/>
            <person name="Jiang B.G."/>
            <person name="Yang W.F."/>
            <person name="Lam T.T."/>
            <person name="Chang Q.C."/>
            <person name="Ding S.J."/>
            <person name="Wang X.J."/>
            <person name="Zhu J.G."/>
            <person name="Ruan X.D."/>
            <person name="Zhao L."/>
            <person name="Wei J.T."/>
            <person name="Ye R.Z."/>
            <person name="Que T.C."/>
            <person name="Du C.H."/>
            <person name="Zhou Y.H."/>
            <person name="Cheng J.X."/>
            <person name="Dai P.F."/>
            <person name="Guo W.B."/>
            <person name="Han X.H."/>
            <person name="Huang E.J."/>
            <person name="Li L.F."/>
            <person name="Wei W."/>
            <person name="Gao Y.C."/>
            <person name="Liu J.Z."/>
            <person name="Shao H.Z."/>
            <person name="Wang X."/>
            <person name="Wang C.C."/>
            <person name="Yang T.C."/>
            <person name="Huo Q.B."/>
            <person name="Li W."/>
            <person name="Chen H.Y."/>
            <person name="Chen S.E."/>
            <person name="Zhou L.G."/>
            <person name="Ni X.B."/>
            <person name="Tian J.H."/>
            <person name="Sheng Y."/>
            <person name="Liu T."/>
            <person name="Pan Y.S."/>
            <person name="Xia L.Y."/>
            <person name="Li J."/>
            <person name="Zhao F."/>
            <person name="Cao W.C."/>
        </authorList>
    </citation>
    <scope>NUCLEOTIDE SEQUENCE [LARGE SCALE GENOMIC DNA]</scope>
    <source>
        <strain evidence="1">Iper-2018</strain>
    </source>
</reference>
<accession>A0AC60QAC1</accession>
<dbReference type="EMBL" id="JABSTQ010009359">
    <property type="protein sequence ID" value="KAG0430055.1"/>
    <property type="molecule type" value="Genomic_DNA"/>
</dbReference>
<proteinExistence type="predicted"/>
<dbReference type="Proteomes" id="UP000805193">
    <property type="component" value="Unassembled WGS sequence"/>
</dbReference>
<comment type="caution">
    <text evidence="1">The sequence shown here is derived from an EMBL/GenBank/DDBJ whole genome shotgun (WGS) entry which is preliminary data.</text>
</comment>
<evidence type="ECO:0000313" key="2">
    <source>
        <dbReference type="Proteomes" id="UP000805193"/>
    </source>
</evidence>
<protein>
    <submittedName>
        <fullName evidence="1">Uncharacterized protein</fullName>
    </submittedName>
</protein>